<reference evidence="9" key="1">
    <citation type="journal article" date="2014" name="PLoS Negl. Trop. Dis.">
        <title>An updated insight into the Sialotranscriptome of Triatoma infestans: developmental stage and geographic variations.</title>
        <authorList>
            <person name="Schwarz A."/>
            <person name="Medrano-Mercado N."/>
            <person name="Schaub G.A."/>
            <person name="Struchiner C.J."/>
            <person name="Bargues M.D."/>
            <person name="Levy M.Z."/>
            <person name="Ribeiro J.M."/>
        </authorList>
    </citation>
    <scope>NUCLEOTIDE SEQUENCE</scope>
    <source>
        <strain evidence="9">Chile</strain>
        <tissue evidence="9">Salivary glands</tissue>
    </source>
</reference>
<feature type="coiled-coil region" evidence="6">
    <location>
        <begin position="2161"/>
        <end position="2234"/>
    </location>
</feature>
<dbReference type="InterPro" id="IPR019528">
    <property type="entry name" value="PACT_domain"/>
</dbReference>
<evidence type="ECO:0000256" key="4">
    <source>
        <dbReference type="ARBA" id="ARBA00023054"/>
    </source>
</evidence>
<feature type="coiled-coil region" evidence="6">
    <location>
        <begin position="2383"/>
        <end position="2484"/>
    </location>
</feature>
<feature type="coiled-coil region" evidence="6">
    <location>
        <begin position="424"/>
        <end position="567"/>
    </location>
</feature>
<dbReference type="EMBL" id="GBBI01005059">
    <property type="protein sequence ID" value="JAC13653.1"/>
    <property type="molecule type" value="mRNA"/>
</dbReference>
<comment type="subcellular location">
    <subcellularLocation>
        <location evidence="1">Cytoplasm</location>
        <location evidence="1">Cytoskeleton</location>
        <location evidence="1">Microtubule organizing center</location>
        <location evidence="1">Centrosome</location>
    </subcellularLocation>
</comment>
<protein>
    <submittedName>
        <fullName evidence="9">Putative golgin subfamily protein b member 1</fullName>
    </submittedName>
</protein>
<evidence type="ECO:0000313" key="9">
    <source>
        <dbReference type="EMBL" id="JAC13653.1"/>
    </source>
</evidence>
<dbReference type="PANTHER" id="PTHR44981:SF2">
    <property type="entry name" value="PERICENTRIN-LIKE PROTEIN, ISOFORM F"/>
    <property type="match status" value="1"/>
</dbReference>
<feature type="coiled-coil region" evidence="6">
    <location>
        <begin position="1422"/>
        <end position="1449"/>
    </location>
</feature>
<dbReference type="GO" id="GO:0007165">
    <property type="term" value="P:signal transduction"/>
    <property type="evidence" value="ECO:0007669"/>
    <property type="project" value="InterPro"/>
</dbReference>
<proteinExistence type="evidence at transcript level"/>
<keyword evidence="5" id="KW-0206">Cytoskeleton</keyword>
<keyword evidence="2" id="KW-0963">Cytoplasm</keyword>
<keyword evidence="4 6" id="KW-0175">Coiled coil</keyword>
<evidence type="ECO:0000256" key="6">
    <source>
        <dbReference type="SAM" id="Coils"/>
    </source>
</evidence>
<dbReference type="Gene3D" id="1.20.5.170">
    <property type="match status" value="1"/>
</dbReference>
<keyword evidence="3" id="KW-0597">Phosphoprotein</keyword>
<dbReference type="GO" id="GO:0005737">
    <property type="term" value="C:cytoplasm"/>
    <property type="evidence" value="ECO:0007669"/>
    <property type="project" value="UniProtKB-ARBA"/>
</dbReference>
<accession>A0A023EWX1</accession>
<feature type="coiled-coil region" evidence="6">
    <location>
        <begin position="1222"/>
        <end position="1382"/>
    </location>
</feature>
<feature type="coiled-coil region" evidence="6">
    <location>
        <begin position="1876"/>
        <end position="2072"/>
    </location>
</feature>
<dbReference type="InterPro" id="IPR028745">
    <property type="entry name" value="AKAP9/Pericentrin"/>
</dbReference>
<sequence>NLLQKITELQKLLHGFQPNQGFDNEWLLQLQKREQDLLDEMKEHRNQYARIEEALRSTGKLHDELQQQKDELRFKMIEIAKLEKKLQEEKANLKRSELKNHDLLQILEDKDNQMKNTIQEKNEAENNCKDLQKRLIELKSKHATLEKTAEWRVARANLLLSQNEVDKEVASLLEESKKYSIEEIDNNAKFRQHVELSYQKALNDLKSYFISEQASNSAKEKEEYKQQVDKLYDTIKQQSLKIEKLMLNTIERNLLPSDTIVGDNISFKDLLDSLEKQKNDLNSLCVDFSEHEINLFKNVQSLIQKYYKTQLSLSLKALQEEHFKQYEITISTLNQLNREELQLALLQNEADKHCEKKISEFNPCTVQLSKSEKDKYNEATGILTADILCDNRSKSMLEELKFILLNDYFKKAEAFFVNWNPLYKEKLKNLRNDLQNGISEYDSQSKDNNSASNISSNIDKNIHDQKELINAFNEVIKSLQEEKNIIIQKLAEFVEEFNNKTSEVIEDLNKKQLSTNNLLNLQDEVKILKLERDELEKQYNSAILLLKSDHESEVKKAQILLDELKQYCEAGCDINALMNLRIELEEKHKLEVEELRTYFEQKCADMEKHYSEEIFSQHSRKHSASSSSSEEDLSSERIFTDVGASGDNFASELMFATEENVDLLQYTPKKADKLFHVNSEELNDNKELSLDTLKRSYLAEITNLNKSWSLNLERLKNDLEKKYSTKILLLKEQLSPFLLKTNTEMVEKSVMTSMDKEMILSQNCNQNRLCLFKESSCQCDFFDLDENQFDFNLQLEEMCLDQMACSLTDSTFQKVDCEFAIKSLPTLATIVEERITNLIKSFESQFLKAEDELLNISCKFNGLFNNFENMLYNNSKNNKVIESLKSDLIQLKGNMKNIKKFTVQEVIENIKTLFNDDEKQIDCDYAQEISDLNKLIIDKYDHVLSKLKEDHLKEIELIKENYASKEVEMDCKQTQLVPTGIIEVDNVLKERENLKQVHINLKKAVEQLSSYINSSEDELIKTIAHELIKICHESSGLPSNSENLDENSGDLTVTPLKTKIVRFAPNISNVIKELDEISLTDSFDRTLDTSDSFKAELVSCLCKLKTEAATLLGISTSLHPENEMDDKQLTRELMALQTEKEELLETVEELRQRLEAYQELVTNNETSFLTGNLRNQEINEEYTSHLQDFGESQTYRGNTTSFTLDKVRHMFFAKEHISPSMLKIVEEIAKDADNLIEELQRERDDLQQQIDAADKQLKSTRQFLEEQAAERESERDEYNKEVSSLQAQLKERGKEQSSRERYTTEVEELGEELKETATKLAESESQRMKVESELKIAVDKVWVLREIISELEAQVTLKTDKELVLEKKLEELEAELEQQNGAQCAMAEELESMRNQSLNDNCLDQMQELQDSIKLKFNSSVIRQFRVQIKEMEKTVDQLTKDLECLHVATSCNSLSSPSEEISLREHLESFRSKTPEHCPSPVALPIDEVKKLSEKLQRHARGQEVVIKKVKDQDIRITNLSHFIEELQQEREVLQKQIGKQMEQLAQANNKVDYLRHKADSAHVSANRDLIQKNQELKEKLKNAEESLECFNNQLTEKEAQLARAEQILNEQNIKLRNISACDHEVVDSLRLQLASVISEKNKLEEELDKWKREVNMDVIDVILADKNEDIQQLQETVTLLQSQVDDKQVDDRSYSKNSKGHRVSFAADVSNSTFFSEEDYKLRDAPLQESLEILPPDISEEKQARLSDSSNEEEDLPEPVVISLTNIDPCEETNTELKLRSEIDSLKLELSEKSQQISILENKLSDLQNMEEDLQSTKSELEAVLASVTEDKQYYEEKLITMSNNLTKKDEEVTYLNNLIVHKDAEILKTSADVKALQQILSSLQEKLKEAQSLLDKENSNEIKQEVMHLRVENVRLKTVENQKKALETNVKLLEDQKQMLQNSLESCETSKKSLETKVKGLENDRVCLENKVANLESKKDSLECCIKTMEKDKDTLEAAFEDLKASKELINGDLIQLKILLDNEKRKYLNLEKEINKLTNENQITKEQFTELKSQHNDLKKEAKNHESKLNEYVSCIRSMKNEIMAHNRKKSFGDHTDIFSNSEIDKNDDKAFVERELSKLLSLIGEIDLERKKNIKELQELKNVYNEDILFTNQSEIKQLQSEITRLQSIIMQVKLENKERIKTMEKEIMTLEEDVKNFRKAELETTERLKKEILEKQLLNEKLEDMRRNTKLFTASAARVENKTPVKFKCPLTISDVSIIEFLPDAQSQGIDDLAEKLKMEAHLSAHLDKAILRNFIEEQTTSDIEIEIPFQENKCKCKSYYSPLVKKITTLESILIKEMDINKDLRNRLATEENHSHELTALKFKLQNELHKQERFLHIKDKQLEQLSAQLEEDKTKVLRLELAISTEKALHKQLEKQLEEEKRKNLASRREDILHLEDMRNRLQILRENEGKLKAMVIEKQERCVNLEAELNSLKALERYHSDSDNDGVSQLKKEVMEQKKKVLQMMGELAKEREIREDLQNTLLRERNILANVNSSLKEEQRKRVCYEKENYKLRAEIAEAIHQKEVVENRLASLLQSGSSSQERLIERNRNAIEAAHLVIKDLEEECAELKERLKNVEHQDDCLNGDVYLELLQQINHLSSNVDTLLKERTNLNKAVEDLKVQRNMLHEEVESLKKASRDNNRDSLSLRCPNFQLNAPVNLYAAPSCDEDIYVKFEKFVSNSLRAESHRKALVWQKRYLMVALRGYDDSRKKTLAAHGYLPNRRRRQTKLTFRCVSLAILAATRMSILIKHRRKRRHAVFVDILQSFGIKSIRNFEAQEFPGHTYPTRQNLHSPPSRERHSRMSNLDPVVSGDYLSQLNELRGRLREITNNTKC</sequence>
<evidence type="ECO:0000256" key="7">
    <source>
        <dbReference type="SAM" id="MobiDB-lite"/>
    </source>
</evidence>
<dbReference type="GO" id="GO:0060090">
    <property type="term" value="F:molecular adaptor activity"/>
    <property type="evidence" value="ECO:0007669"/>
    <property type="project" value="InterPro"/>
</dbReference>
<dbReference type="GO" id="GO:0005813">
    <property type="term" value="C:centrosome"/>
    <property type="evidence" value="ECO:0007669"/>
    <property type="project" value="UniProtKB-SubCell"/>
</dbReference>
<feature type="coiled-coil region" evidence="6">
    <location>
        <begin position="948"/>
        <end position="1004"/>
    </location>
</feature>
<dbReference type="PANTHER" id="PTHR44981">
    <property type="entry name" value="PERICENTRIN-LIKE PROTEIN, ISOFORM F"/>
    <property type="match status" value="1"/>
</dbReference>
<feature type="coiled-coil region" evidence="6">
    <location>
        <begin position="2538"/>
        <end position="2686"/>
    </location>
</feature>
<feature type="coiled-coil region" evidence="6">
    <location>
        <begin position="1126"/>
        <end position="1167"/>
    </location>
</feature>
<name>A0A023EWX1_TRIIF</name>
<feature type="non-terminal residue" evidence="9">
    <location>
        <position position="1"/>
    </location>
</feature>
<evidence type="ECO:0000256" key="1">
    <source>
        <dbReference type="ARBA" id="ARBA00004300"/>
    </source>
</evidence>
<organism evidence="9">
    <name type="scientific">Triatoma infestans</name>
    <name type="common">Assassin bug</name>
    <dbReference type="NCBI Taxonomy" id="30076"/>
    <lineage>
        <taxon>Eukaryota</taxon>
        <taxon>Metazoa</taxon>
        <taxon>Ecdysozoa</taxon>
        <taxon>Arthropoda</taxon>
        <taxon>Hexapoda</taxon>
        <taxon>Insecta</taxon>
        <taxon>Pterygota</taxon>
        <taxon>Neoptera</taxon>
        <taxon>Paraneoptera</taxon>
        <taxon>Hemiptera</taxon>
        <taxon>Heteroptera</taxon>
        <taxon>Panheteroptera</taxon>
        <taxon>Cimicomorpha</taxon>
        <taxon>Reduviidae</taxon>
        <taxon>Triatominae</taxon>
        <taxon>Triatoma</taxon>
    </lineage>
</organism>
<feature type="coiled-coil region" evidence="6">
    <location>
        <begin position="214"/>
        <end position="241"/>
    </location>
</feature>
<feature type="domain" description="Pericentrin/AKAP-450 centrosomal targeting" evidence="8">
    <location>
        <begin position="2732"/>
        <end position="2798"/>
    </location>
</feature>
<feature type="coiled-coil region" evidence="6">
    <location>
        <begin position="1518"/>
        <end position="1692"/>
    </location>
</feature>
<feature type="region of interest" description="Disordered" evidence="7">
    <location>
        <begin position="2832"/>
        <end position="2857"/>
    </location>
</feature>
<evidence type="ECO:0000256" key="5">
    <source>
        <dbReference type="ARBA" id="ARBA00023212"/>
    </source>
</evidence>
<feature type="coiled-coil region" evidence="6">
    <location>
        <begin position="1778"/>
        <end position="1833"/>
    </location>
</feature>
<dbReference type="Pfam" id="PF10495">
    <property type="entry name" value="PACT_coil_coil"/>
    <property type="match status" value="1"/>
</dbReference>
<feature type="region of interest" description="Disordered" evidence="7">
    <location>
        <begin position="1736"/>
        <end position="1758"/>
    </location>
</feature>
<feature type="coiled-coil region" evidence="6">
    <location>
        <begin position="27"/>
        <end position="148"/>
    </location>
</feature>
<evidence type="ECO:0000256" key="3">
    <source>
        <dbReference type="ARBA" id="ARBA00022553"/>
    </source>
</evidence>
<evidence type="ECO:0000256" key="2">
    <source>
        <dbReference type="ARBA" id="ARBA00022490"/>
    </source>
</evidence>
<evidence type="ECO:0000259" key="8">
    <source>
        <dbReference type="Pfam" id="PF10495"/>
    </source>
</evidence>